<gene>
    <name evidence="1" type="ORF">LX03_04030</name>
</gene>
<dbReference type="Proteomes" id="UP000030001">
    <property type="component" value="Unassembled WGS sequence"/>
</dbReference>
<organism evidence="1 2">
    <name type="scientific">Limosilactobacillus mucosae</name>
    <name type="common">Lactobacillus mucosae</name>
    <dbReference type="NCBI Taxonomy" id="97478"/>
    <lineage>
        <taxon>Bacteria</taxon>
        <taxon>Bacillati</taxon>
        <taxon>Bacillota</taxon>
        <taxon>Bacilli</taxon>
        <taxon>Lactobacillales</taxon>
        <taxon>Lactobacillaceae</taxon>
        <taxon>Limosilactobacillus</taxon>
    </lineage>
</organism>
<protein>
    <submittedName>
        <fullName evidence="1">Phage major structural protein</fullName>
    </submittedName>
</protein>
<dbReference type="EMBL" id="JROC01000028">
    <property type="protein sequence ID" value="KGL67118.1"/>
    <property type="molecule type" value="Genomic_DNA"/>
</dbReference>
<evidence type="ECO:0000313" key="2">
    <source>
        <dbReference type="Proteomes" id="UP000030001"/>
    </source>
</evidence>
<reference evidence="1 2" key="1">
    <citation type="submission" date="2014-09" db="EMBL/GenBank/DDBJ databases">
        <title>Lactobacillus mucosae CRL573 Genome Sequencing.</title>
        <authorList>
            <person name="Bleckwedel J."/>
            <person name="Teran L.C."/>
            <person name="Bonacina J."/>
            <person name="Saavedra L."/>
            <person name="Mozzi F.B."/>
            <person name="Raya R.R."/>
        </authorList>
    </citation>
    <scope>NUCLEOTIDE SEQUENCE [LARGE SCALE GENOMIC DNA]</scope>
    <source>
        <strain evidence="1 2">CRL573</strain>
    </source>
</reference>
<sequence>MIPEQELFDTVFSKAQELGYTVYDHLPLESENAPYPFVNVGDVNSTISPYKDAYGARIDITLNVWDTGENRYNVAKMMNALSAIGQGVLLSENFRFVGRPSLNSNQIITDTSVQDTVLMHGIVSLVFELG</sequence>
<dbReference type="Gene3D" id="3.30.2000.30">
    <property type="match status" value="1"/>
</dbReference>
<evidence type="ECO:0000313" key="1">
    <source>
        <dbReference type="EMBL" id="KGL67118.1"/>
    </source>
</evidence>
<proteinExistence type="predicted"/>
<dbReference type="AlphaFoldDB" id="A0A099YDW4"/>
<name>A0A099YDW4_LIMMU</name>
<comment type="caution">
    <text evidence="1">The sequence shown here is derived from an EMBL/GenBank/DDBJ whole genome shotgun (WGS) entry which is preliminary data.</text>
</comment>
<accession>A0A099YDW4</accession>
<dbReference type="InterPro" id="IPR053745">
    <property type="entry name" value="Viral_Tail_Comp_sf"/>
</dbReference>